<dbReference type="GO" id="GO:0016810">
    <property type="term" value="F:hydrolase activity, acting on carbon-nitrogen (but not peptide) bonds"/>
    <property type="evidence" value="ECO:0007669"/>
    <property type="project" value="InterPro"/>
</dbReference>
<keyword evidence="2" id="KW-0732">Signal</keyword>
<evidence type="ECO:0000256" key="2">
    <source>
        <dbReference type="ARBA" id="ARBA00022729"/>
    </source>
</evidence>
<dbReference type="AlphaFoldDB" id="L9W276"/>
<dbReference type="EMBL" id="AOHX01000043">
    <property type="protein sequence ID" value="ELY43447.1"/>
    <property type="molecule type" value="Genomic_DNA"/>
</dbReference>
<dbReference type="PROSITE" id="PS51257">
    <property type="entry name" value="PROKAR_LIPOPROTEIN"/>
    <property type="match status" value="1"/>
</dbReference>
<evidence type="ECO:0000313" key="5">
    <source>
        <dbReference type="EMBL" id="ELY43447.1"/>
    </source>
</evidence>
<dbReference type="Pfam" id="PF01522">
    <property type="entry name" value="Polysacc_deac_1"/>
    <property type="match status" value="1"/>
</dbReference>
<dbReference type="GO" id="GO:0005576">
    <property type="term" value="C:extracellular region"/>
    <property type="evidence" value="ECO:0007669"/>
    <property type="project" value="UniProtKB-SubCell"/>
</dbReference>
<protein>
    <submittedName>
        <fullName evidence="5">Polysaccharide deacetylase</fullName>
    </submittedName>
</protein>
<dbReference type="PANTHER" id="PTHR34216">
    <property type="match status" value="1"/>
</dbReference>
<dbReference type="Proteomes" id="UP000011661">
    <property type="component" value="Unassembled WGS sequence"/>
</dbReference>
<accession>L9W276</accession>
<dbReference type="InterPro" id="IPR051398">
    <property type="entry name" value="Polysacch_Deacetylase"/>
</dbReference>
<evidence type="ECO:0000256" key="3">
    <source>
        <dbReference type="SAM" id="MobiDB-lite"/>
    </source>
</evidence>
<dbReference type="PATRIC" id="fig|1230460.4.peg.2791"/>
<feature type="compositionally biased region" description="Acidic residues" evidence="3">
    <location>
        <begin position="23"/>
        <end position="38"/>
    </location>
</feature>
<comment type="caution">
    <text evidence="5">The sequence shown here is derived from an EMBL/GenBank/DDBJ whole genome shotgun (WGS) entry which is preliminary data.</text>
</comment>
<dbReference type="GO" id="GO:0005975">
    <property type="term" value="P:carbohydrate metabolic process"/>
    <property type="evidence" value="ECO:0007669"/>
    <property type="project" value="InterPro"/>
</dbReference>
<proteinExistence type="predicted"/>
<reference evidence="5 6" key="1">
    <citation type="journal article" date="2014" name="PLoS Genet.">
        <title>Phylogenetically driven sequencing of extremely halophilic archaea reveals strategies for static and dynamic osmo-response.</title>
        <authorList>
            <person name="Becker E.A."/>
            <person name="Seitzer P.M."/>
            <person name="Tritt A."/>
            <person name="Larsen D."/>
            <person name="Krusor M."/>
            <person name="Yao A.I."/>
            <person name="Wu D."/>
            <person name="Madern D."/>
            <person name="Eisen J.A."/>
            <person name="Darling A.E."/>
            <person name="Facciotti M.T."/>
        </authorList>
    </citation>
    <scope>NUCLEOTIDE SEQUENCE [LARGE SCALE GENOMIC DNA]</scope>
    <source>
        <strain evidence="5 6">JCM 14089</strain>
    </source>
</reference>
<dbReference type="CDD" id="cd10970">
    <property type="entry name" value="CE4_DAC_u1_6s"/>
    <property type="match status" value="1"/>
</dbReference>
<dbReference type="STRING" id="1230460.C495_13716"/>
<gene>
    <name evidence="5" type="ORF">C495_13716</name>
</gene>
<name>L9W276_9EURY</name>
<evidence type="ECO:0000313" key="6">
    <source>
        <dbReference type="Proteomes" id="UP000011661"/>
    </source>
</evidence>
<dbReference type="OrthoDB" id="10436at2157"/>
<dbReference type="InterPro" id="IPR002509">
    <property type="entry name" value="NODB_dom"/>
</dbReference>
<feature type="domain" description="NodB homology" evidence="4">
    <location>
        <begin position="200"/>
        <end position="324"/>
    </location>
</feature>
<evidence type="ECO:0000256" key="1">
    <source>
        <dbReference type="ARBA" id="ARBA00004613"/>
    </source>
</evidence>
<keyword evidence="6" id="KW-1185">Reference proteome</keyword>
<sequence>MDRRSYLATGLVVALAGCTELGSSDEADAEDDPSETDDDHGSNGDDTDGETPELAGTFDDFEDLSQWEAFQGIGSIEADTDRSYAGSQSARLEPDDEGQVRVRRSLDDPIDVSDVVPGIAMTASDRGAVRIQLQDEDGDYIEYSQQVLGDMPLVRKNFGVTRIRGEPDLSEVIVLQVICWFGDDRDEALWVDDFHFVPDTDSGKVMLQFHGGYETHYTEALPILEEYDLTGTTFVPTDRIRADVAVEGDRLTRDQVGELADAGWTIGSQSARGAQLADTDAYGDDLESNITDPIDWLEDEGYDDGARFFAFPGSVYTERPYELVQEHYDLAFAGNAPAQGYAGNPHLCSLATSPDPGEATELLEWTAEWGGITSIAFYQVDDESVLTALEETASTLRDLEADGELEVITPAEMADNYVYTE</sequence>
<dbReference type="InterPro" id="IPR011330">
    <property type="entry name" value="Glyco_hydro/deAcase_b/a-brl"/>
</dbReference>
<feature type="region of interest" description="Disordered" evidence="3">
    <location>
        <begin position="20"/>
        <end position="56"/>
    </location>
</feature>
<comment type="subcellular location">
    <subcellularLocation>
        <location evidence="1">Secreted</location>
    </subcellularLocation>
</comment>
<organism evidence="5 6">
    <name type="scientific">Natronorubrum sulfidifaciens JCM 14089</name>
    <dbReference type="NCBI Taxonomy" id="1230460"/>
    <lineage>
        <taxon>Archaea</taxon>
        <taxon>Methanobacteriati</taxon>
        <taxon>Methanobacteriota</taxon>
        <taxon>Stenosarchaea group</taxon>
        <taxon>Halobacteria</taxon>
        <taxon>Halobacteriales</taxon>
        <taxon>Natrialbaceae</taxon>
        <taxon>Natronorubrum</taxon>
    </lineage>
</organism>
<feature type="region of interest" description="Disordered" evidence="3">
    <location>
        <begin position="78"/>
        <end position="100"/>
    </location>
</feature>
<evidence type="ECO:0000259" key="4">
    <source>
        <dbReference type="Pfam" id="PF01522"/>
    </source>
</evidence>
<dbReference type="RefSeq" id="WP_008163847.1">
    <property type="nucleotide sequence ID" value="NZ_AOHX01000043.1"/>
</dbReference>
<dbReference type="SUPFAM" id="SSF88713">
    <property type="entry name" value="Glycoside hydrolase/deacetylase"/>
    <property type="match status" value="1"/>
</dbReference>
<dbReference type="PANTHER" id="PTHR34216:SF3">
    <property type="entry name" value="POLY-BETA-1,6-N-ACETYL-D-GLUCOSAMINE N-DEACETYLASE"/>
    <property type="match status" value="1"/>
</dbReference>
<dbReference type="eggNOG" id="arCOG09161">
    <property type="taxonomic scope" value="Archaea"/>
</dbReference>
<dbReference type="Gene3D" id="3.20.20.370">
    <property type="entry name" value="Glycoside hydrolase/deacetylase"/>
    <property type="match status" value="1"/>
</dbReference>